<dbReference type="EMBL" id="SPHZ02000011">
    <property type="protein sequence ID" value="KAF0891160.1"/>
    <property type="molecule type" value="Genomic_DNA"/>
</dbReference>
<name>A0A6G1BT49_9ORYZ</name>
<evidence type="ECO:0000313" key="2">
    <source>
        <dbReference type="Proteomes" id="UP000479710"/>
    </source>
</evidence>
<evidence type="ECO:0000313" key="1">
    <source>
        <dbReference type="EMBL" id="KAF0891160.1"/>
    </source>
</evidence>
<proteinExistence type="predicted"/>
<dbReference type="AlphaFoldDB" id="A0A6G1BT49"/>
<sequence>MGVRTNGDGMSWTSLRRLPLIDIRLGLRTSSRRARVQMLPRGLGVDAGGAVLPGAPSPPELGRVRLGVTTNSNMSLFSISRIGPSTGEACFSKETRREAITAKNPPT</sequence>
<keyword evidence="2" id="KW-1185">Reference proteome</keyword>
<accession>A0A6G1BT49</accession>
<gene>
    <name evidence="1" type="ORF">E2562_006519</name>
</gene>
<organism evidence="1 2">
    <name type="scientific">Oryza meyeriana var. granulata</name>
    <dbReference type="NCBI Taxonomy" id="110450"/>
    <lineage>
        <taxon>Eukaryota</taxon>
        <taxon>Viridiplantae</taxon>
        <taxon>Streptophyta</taxon>
        <taxon>Embryophyta</taxon>
        <taxon>Tracheophyta</taxon>
        <taxon>Spermatophyta</taxon>
        <taxon>Magnoliopsida</taxon>
        <taxon>Liliopsida</taxon>
        <taxon>Poales</taxon>
        <taxon>Poaceae</taxon>
        <taxon>BOP clade</taxon>
        <taxon>Oryzoideae</taxon>
        <taxon>Oryzeae</taxon>
        <taxon>Oryzinae</taxon>
        <taxon>Oryza</taxon>
        <taxon>Oryza meyeriana</taxon>
    </lineage>
</organism>
<reference evidence="1 2" key="1">
    <citation type="submission" date="2019-11" db="EMBL/GenBank/DDBJ databases">
        <title>Whole genome sequence of Oryza granulata.</title>
        <authorList>
            <person name="Li W."/>
        </authorList>
    </citation>
    <scope>NUCLEOTIDE SEQUENCE [LARGE SCALE GENOMIC DNA]</scope>
    <source>
        <strain evidence="2">cv. Menghai</strain>
        <tissue evidence="1">Leaf</tissue>
    </source>
</reference>
<dbReference type="Proteomes" id="UP000479710">
    <property type="component" value="Unassembled WGS sequence"/>
</dbReference>
<protein>
    <submittedName>
        <fullName evidence="1">Uncharacterized protein</fullName>
    </submittedName>
</protein>
<comment type="caution">
    <text evidence="1">The sequence shown here is derived from an EMBL/GenBank/DDBJ whole genome shotgun (WGS) entry which is preliminary data.</text>
</comment>